<dbReference type="KEGG" id="tpf:TPHA_0A04870"/>
<proteinExistence type="predicted"/>
<dbReference type="GeneID" id="11532615"/>
<sequence length="301" mass="34201">MVTSQNLINTQNMTDISSNISTDCLASSPVKETVFNEADQQILEWAGKLELESVDLREKAGELTTVLKRNSDRLYSVMEQLNKNLKNIEHQSQTPADKDIDSEMLKILAKIEKTINDNLGKSNTTQGNRASRKRTRGSDDFELHNNIDSIVKNSIEKYSKSIVKPVRDNQTKITESLNFMNGMIFNFNNQLESVNKILGNMSSNLKSINDRQVHLENMFSQQKIANDDTNASIQQLQGTTLNNEIYEKVCYNKNSMMLEIPSTKIGAITRSKAAIVKRQETKTNRNIIPWDELNMNYSSEL</sequence>
<dbReference type="eggNOG" id="ENOG502S5X2">
    <property type="taxonomic scope" value="Eukaryota"/>
</dbReference>
<dbReference type="OMA" id="RTIIPWE"/>
<name>G8BNT4_TETPH</name>
<dbReference type="STRING" id="1071381.G8BNT4"/>
<dbReference type="GO" id="GO:0007131">
    <property type="term" value="P:reciprocal meiotic recombination"/>
    <property type="evidence" value="ECO:0007669"/>
    <property type="project" value="InterPro"/>
</dbReference>
<keyword evidence="3" id="KW-1185">Reference proteome</keyword>
<organism evidence="2 3">
    <name type="scientific">Tetrapisispora phaffii (strain ATCC 24235 / CBS 4417 / NBRC 1672 / NRRL Y-8282 / UCD 70-5)</name>
    <name type="common">Yeast</name>
    <name type="synonym">Fabospora phaffii</name>
    <dbReference type="NCBI Taxonomy" id="1071381"/>
    <lineage>
        <taxon>Eukaryota</taxon>
        <taxon>Fungi</taxon>
        <taxon>Dikarya</taxon>
        <taxon>Ascomycota</taxon>
        <taxon>Saccharomycotina</taxon>
        <taxon>Saccharomycetes</taxon>
        <taxon>Saccharomycetales</taxon>
        <taxon>Saccharomycetaceae</taxon>
        <taxon>Tetrapisispora</taxon>
    </lineage>
</organism>
<gene>
    <name evidence="2" type="primary">TPHA0A04870</name>
    <name evidence="2" type="ordered locus">TPHA_0A04870</name>
</gene>
<evidence type="ECO:0000313" key="3">
    <source>
        <dbReference type="Proteomes" id="UP000005666"/>
    </source>
</evidence>
<dbReference type="OrthoDB" id="3997928at2759"/>
<evidence type="ECO:0000313" key="2">
    <source>
        <dbReference type="EMBL" id="CCE61562.1"/>
    </source>
</evidence>
<accession>G8BNT4</accession>
<reference evidence="2 3" key="1">
    <citation type="journal article" date="2011" name="Proc. Natl. Acad. Sci. U.S.A.">
        <title>Evolutionary erosion of yeast sex chromosomes by mating-type switching accidents.</title>
        <authorList>
            <person name="Gordon J.L."/>
            <person name="Armisen D."/>
            <person name="Proux-Wera E."/>
            <person name="Oheigeartaigh S.S."/>
            <person name="Byrne K.P."/>
            <person name="Wolfe K.H."/>
        </authorList>
    </citation>
    <scope>NUCLEOTIDE SEQUENCE [LARGE SCALE GENOMIC DNA]</scope>
    <source>
        <strain evidence="3">ATCC 24235 / CBS 4417 / NBRC 1672 / NRRL Y-8282 / UCD 70-5</strain>
    </source>
</reference>
<dbReference type="Pfam" id="PF09074">
    <property type="entry name" value="Mer2"/>
    <property type="match status" value="1"/>
</dbReference>
<protein>
    <submittedName>
        <fullName evidence="2">Uncharacterized protein</fullName>
    </submittedName>
</protein>
<dbReference type="InterPro" id="IPR015159">
    <property type="entry name" value="Rec107"/>
</dbReference>
<dbReference type="AlphaFoldDB" id="G8BNT4"/>
<dbReference type="RefSeq" id="XP_003683996.1">
    <property type="nucleotide sequence ID" value="XM_003683948.1"/>
</dbReference>
<dbReference type="HOGENOM" id="CLU_1046568_0_0_1"/>
<feature type="compositionally biased region" description="Polar residues" evidence="1">
    <location>
        <begin position="118"/>
        <end position="129"/>
    </location>
</feature>
<dbReference type="GO" id="GO:0000794">
    <property type="term" value="C:condensed nuclear chromosome"/>
    <property type="evidence" value="ECO:0007669"/>
    <property type="project" value="InterPro"/>
</dbReference>
<dbReference type="Proteomes" id="UP000005666">
    <property type="component" value="Chromosome 1"/>
</dbReference>
<dbReference type="EMBL" id="HE612856">
    <property type="protein sequence ID" value="CCE61562.1"/>
    <property type="molecule type" value="Genomic_DNA"/>
</dbReference>
<evidence type="ECO:0000256" key="1">
    <source>
        <dbReference type="SAM" id="MobiDB-lite"/>
    </source>
</evidence>
<feature type="region of interest" description="Disordered" evidence="1">
    <location>
        <begin position="118"/>
        <end position="140"/>
    </location>
</feature>